<keyword evidence="2" id="KW-1185">Reference proteome</keyword>
<evidence type="ECO:0000313" key="2">
    <source>
        <dbReference type="Proteomes" id="UP000823775"/>
    </source>
</evidence>
<sequence>MGGEEINPEINPEPQKVAFKAERAWKGSRKLLGIFVRWHSASRPLKASHESLHKGVKRTKTQIAKVSSDDYLLTMESVVCSRE</sequence>
<proteinExistence type="predicted"/>
<dbReference type="EMBL" id="JACEIK010007971">
    <property type="protein sequence ID" value="MCE3050887.1"/>
    <property type="molecule type" value="Genomic_DNA"/>
</dbReference>
<name>A0ABS8WM24_DATST</name>
<evidence type="ECO:0000313" key="1">
    <source>
        <dbReference type="EMBL" id="MCE3050887.1"/>
    </source>
</evidence>
<comment type="caution">
    <text evidence="1">The sequence shown here is derived from an EMBL/GenBank/DDBJ whole genome shotgun (WGS) entry which is preliminary data.</text>
</comment>
<feature type="non-terminal residue" evidence="1">
    <location>
        <position position="83"/>
    </location>
</feature>
<organism evidence="1 2">
    <name type="scientific">Datura stramonium</name>
    <name type="common">Jimsonweed</name>
    <name type="synonym">Common thornapple</name>
    <dbReference type="NCBI Taxonomy" id="4076"/>
    <lineage>
        <taxon>Eukaryota</taxon>
        <taxon>Viridiplantae</taxon>
        <taxon>Streptophyta</taxon>
        <taxon>Embryophyta</taxon>
        <taxon>Tracheophyta</taxon>
        <taxon>Spermatophyta</taxon>
        <taxon>Magnoliopsida</taxon>
        <taxon>eudicotyledons</taxon>
        <taxon>Gunneridae</taxon>
        <taxon>Pentapetalae</taxon>
        <taxon>asterids</taxon>
        <taxon>lamiids</taxon>
        <taxon>Solanales</taxon>
        <taxon>Solanaceae</taxon>
        <taxon>Solanoideae</taxon>
        <taxon>Datureae</taxon>
        <taxon>Datura</taxon>
    </lineage>
</organism>
<reference evidence="1 2" key="1">
    <citation type="journal article" date="2021" name="BMC Genomics">
        <title>Datura genome reveals duplications of psychoactive alkaloid biosynthetic genes and high mutation rate following tissue culture.</title>
        <authorList>
            <person name="Rajewski A."/>
            <person name="Carter-House D."/>
            <person name="Stajich J."/>
            <person name="Litt A."/>
        </authorList>
    </citation>
    <scope>NUCLEOTIDE SEQUENCE [LARGE SCALE GENOMIC DNA]</scope>
    <source>
        <strain evidence="1">AR-01</strain>
    </source>
</reference>
<dbReference type="Proteomes" id="UP000823775">
    <property type="component" value="Unassembled WGS sequence"/>
</dbReference>
<gene>
    <name evidence="1" type="ORF">HAX54_048354</name>
</gene>
<protein>
    <submittedName>
        <fullName evidence="1">Uncharacterized protein</fullName>
    </submittedName>
</protein>
<accession>A0ABS8WM24</accession>